<organism evidence="1 2">
    <name type="scientific">Panicum miliaceum</name>
    <name type="common">Proso millet</name>
    <name type="synonym">Broomcorn millet</name>
    <dbReference type="NCBI Taxonomy" id="4540"/>
    <lineage>
        <taxon>Eukaryota</taxon>
        <taxon>Viridiplantae</taxon>
        <taxon>Streptophyta</taxon>
        <taxon>Embryophyta</taxon>
        <taxon>Tracheophyta</taxon>
        <taxon>Spermatophyta</taxon>
        <taxon>Magnoliopsida</taxon>
        <taxon>Liliopsida</taxon>
        <taxon>Poales</taxon>
        <taxon>Poaceae</taxon>
        <taxon>PACMAD clade</taxon>
        <taxon>Panicoideae</taxon>
        <taxon>Panicodae</taxon>
        <taxon>Paniceae</taxon>
        <taxon>Panicinae</taxon>
        <taxon>Panicum</taxon>
        <taxon>Panicum sect. Panicum</taxon>
    </lineage>
</organism>
<keyword evidence="2" id="KW-1185">Reference proteome</keyword>
<dbReference type="EMBL" id="PQIB02000004">
    <property type="protein sequence ID" value="RLN24289.1"/>
    <property type="molecule type" value="Genomic_DNA"/>
</dbReference>
<comment type="caution">
    <text evidence="1">The sequence shown here is derived from an EMBL/GenBank/DDBJ whole genome shotgun (WGS) entry which is preliminary data.</text>
</comment>
<dbReference type="AlphaFoldDB" id="A0A3L6SNR1"/>
<dbReference type="Proteomes" id="UP000275267">
    <property type="component" value="Unassembled WGS sequence"/>
</dbReference>
<protein>
    <submittedName>
        <fullName evidence="1">Uncharacterized protein</fullName>
    </submittedName>
</protein>
<evidence type="ECO:0000313" key="1">
    <source>
        <dbReference type="EMBL" id="RLN24289.1"/>
    </source>
</evidence>
<name>A0A3L6SNR1_PANMI</name>
<evidence type="ECO:0000313" key="2">
    <source>
        <dbReference type="Proteomes" id="UP000275267"/>
    </source>
</evidence>
<accession>A0A3L6SNR1</accession>
<reference evidence="2" key="1">
    <citation type="journal article" date="2019" name="Nat. Commun.">
        <title>The genome of broomcorn millet.</title>
        <authorList>
            <person name="Zou C."/>
            <person name="Miki D."/>
            <person name="Li D."/>
            <person name="Tang Q."/>
            <person name="Xiao L."/>
            <person name="Rajput S."/>
            <person name="Deng P."/>
            <person name="Jia W."/>
            <person name="Huang R."/>
            <person name="Zhang M."/>
            <person name="Sun Y."/>
            <person name="Hu J."/>
            <person name="Fu X."/>
            <person name="Schnable P.S."/>
            <person name="Li F."/>
            <person name="Zhang H."/>
            <person name="Feng B."/>
            <person name="Zhu X."/>
            <person name="Liu R."/>
            <person name="Schnable J.C."/>
            <person name="Zhu J.-K."/>
            <person name="Zhang H."/>
        </authorList>
    </citation>
    <scope>NUCLEOTIDE SEQUENCE [LARGE SCALE GENOMIC DNA]</scope>
</reference>
<sequence length="151" mass="17700">MRSMPVPPPSHANPSRRGVAWEICPRTPPRLQVEVAPDQQQYPRCPKLTRPQLVPGFAIQLWWDYFGQKVALRNARNEEVYRYDKSEGLEGRFWCQLHQDFYASVVLKKGKAPIVPCRYVDWAYFEKLDDPFFNEAIAKCKEFGLYDLMGF</sequence>
<proteinExistence type="predicted"/>
<gene>
    <name evidence="1" type="ORF">C2845_PM07G22800</name>
</gene>
<dbReference type="OrthoDB" id="10343151at2759"/>